<evidence type="ECO:0000256" key="2">
    <source>
        <dbReference type="SAM" id="Phobius"/>
    </source>
</evidence>
<reference evidence="3 4" key="1">
    <citation type="submission" date="2019-01" db="EMBL/GenBank/DDBJ databases">
        <title>Genome sequencing of strain FW100M-8.</title>
        <authorList>
            <person name="Heo J."/>
            <person name="Kim S.-J."/>
            <person name="Kim J.-S."/>
            <person name="Hong S.-B."/>
            <person name="Kwon S.-W."/>
        </authorList>
    </citation>
    <scope>NUCLEOTIDE SEQUENCE [LARGE SCALE GENOMIC DNA]</scope>
    <source>
        <strain evidence="3 4">FW100M-8</strain>
    </source>
</reference>
<keyword evidence="4" id="KW-1185">Reference proteome</keyword>
<keyword evidence="2" id="KW-0472">Membrane</keyword>
<evidence type="ECO:0000313" key="3">
    <source>
        <dbReference type="EMBL" id="QAY72832.1"/>
    </source>
</evidence>
<evidence type="ECO:0008006" key="5">
    <source>
        <dbReference type="Google" id="ProtNLM"/>
    </source>
</evidence>
<dbReference type="AlphaFoldDB" id="A0A4P6FA55"/>
<protein>
    <recommendedName>
        <fullName evidence="5">DUF485 domain-containing protein</fullName>
    </recommendedName>
</protein>
<sequence length="128" mass="13431">MSDEEKPADVPPARVRVTAPRAGAASIASEPAPTTDPTDIHAVYVRSLIRSQLRLALACALAFVGATAVFVVAIVATPALDETFLAGVPVSWLLLGVGVYPLALAVAWLYVRAATRNESRYRSLAGDS</sequence>
<keyword evidence="2" id="KW-1133">Transmembrane helix</keyword>
<dbReference type="KEGG" id="agf:ET445_05215"/>
<accession>A0A4P6FA55</accession>
<organism evidence="3 4">
    <name type="scientific">Agromyces protaetiae</name>
    <dbReference type="NCBI Taxonomy" id="2509455"/>
    <lineage>
        <taxon>Bacteria</taxon>
        <taxon>Bacillati</taxon>
        <taxon>Actinomycetota</taxon>
        <taxon>Actinomycetes</taxon>
        <taxon>Micrococcales</taxon>
        <taxon>Microbacteriaceae</taxon>
        <taxon>Agromyces</taxon>
    </lineage>
</organism>
<gene>
    <name evidence="3" type="ORF">ET445_05215</name>
</gene>
<name>A0A4P6FA55_9MICO</name>
<dbReference type="OrthoDB" id="5186135at2"/>
<evidence type="ECO:0000256" key="1">
    <source>
        <dbReference type="SAM" id="MobiDB-lite"/>
    </source>
</evidence>
<feature type="transmembrane region" description="Helical" evidence="2">
    <location>
        <begin position="55"/>
        <end position="80"/>
    </location>
</feature>
<keyword evidence="2" id="KW-0812">Transmembrane</keyword>
<feature type="transmembrane region" description="Helical" evidence="2">
    <location>
        <begin position="92"/>
        <end position="111"/>
    </location>
</feature>
<dbReference type="Proteomes" id="UP000291259">
    <property type="component" value="Chromosome"/>
</dbReference>
<feature type="region of interest" description="Disordered" evidence="1">
    <location>
        <begin position="1"/>
        <end position="36"/>
    </location>
</feature>
<dbReference type="RefSeq" id="WP_129189460.1">
    <property type="nucleotide sequence ID" value="NZ_CP035491.1"/>
</dbReference>
<evidence type="ECO:0000313" key="4">
    <source>
        <dbReference type="Proteomes" id="UP000291259"/>
    </source>
</evidence>
<proteinExistence type="predicted"/>
<dbReference type="EMBL" id="CP035491">
    <property type="protein sequence ID" value="QAY72832.1"/>
    <property type="molecule type" value="Genomic_DNA"/>
</dbReference>